<accession>A0A858RCF3</accession>
<dbReference type="KEGG" id="luo:HHL09_00275"/>
<feature type="transmembrane region" description="Helical" evidence="1">
    <location>
        <begin position="32"/>
        <end position="50"/>
    </location>
</feature>
<evidence type="ECO:0000256" key="1">
    <source>
        <dbReference type="SAM" id="Phobius"/>
    </source>
</evidence>
<proteinExistence type="predicted"/>
<name>A0A858RCF3_9BACT</name>
<organism evidence="3 4">
    <name type="scientific">Luteolibacter luteus</name>
    <dbReference type="NCBI Taxonomy" id="2728835"/>
    <lineage>
        <taxon>Bacteria</taxon>
        <taxon>Pseudomonadati</taxon>
        <taxon>Verrucomicrobiota</taxon>
        <taxon>Verrucomicrobiia</taxon>
        <taxon>Verrucomicrobiales</taxon>
        <taxon>Verrucomicrobiaceae</taxon>
        <taxon>Luteolibacter</taxon>
    </lineage>
</organism>
<feature type="transmembrane region" description="Helical" evidence="1">
    <location>
        <begin position="273"/>
        <end position="290"/>
    </location>
</feature>
<evidence type="ECO:0000259" key="2">
    <source>
        <dbReference type="Pfam" id="PF01757"/>
    </source>
</evidence>
<feature type="domain" description="Acyltransferase 3" evidence="2">
    <location>
        <begin position="3"/>
        <end position="348"/>
    </location>
</feature>
<reference evidence="3 4" key="1">
    <citation type="submission" date="2020-04" db="EMBL/GenBank/DDBJ databases">
        <title>Luteolibacter sp. G-1-1-1 isolated from soil.</title>
        <authorList>
            <person name="Dahal R.H."/>
        </authorList>
    </citation>
    <scope>NUCLEOTIDE SEQUENCE [LARGE SCALE GENOMIC DNA]</scope>
    <source>
        <strain evidence="3 4">G-1-1-1</strain>
    </source>
</reference>
<dbReference type="GO" id="GO:0016020">
    <property type="term" value="C:membrane"/>
    <property type="evidence" value="ECO:0007669"/>
    <property type="project" value="TreeGrafter"/>
</dbReference>
<feature type="transmembrane region" description="Helical" evidence="1">
    <location>
        <begin position="213"/>
        <end position="235"/>
    </location>
</feature>
<protein>
    <submittedName>
        <fullName evidence="3">Acyltransferase</fullName>
    </submittedName>
</protein>
<dbReference type="InterPro" id="IPR050879">
    <property type="entry name" value="Acyltransferase_3"/>
</dbReference>
<gene>
    <name evidence="3" type="ORF">HHL09_00275</name>
</gene>
<keyword evidence="1" id="KW-0812">Transmembrane</keyword>
<dbReference type="PANTHER" id="PTHR23028:SF53">
    <property type="entry name" value="ACYL_TRANSF_3 DOMAIN-CONTAINING PROTEIN"/>
    <property type="match status" value="1"/>
</dbReference>
<keyword evidence="3" id="KW-0808">Transferase</keyword>
<dbReference type="PANTHER" id="PTHR23028">
    <property type="entry name" value="ACETYLTRANSFERASE"/>
    <property type="match status" value="1"/>
</dbReference>
<feature type="transmembrane region" description="Helical" evidence="1">
    <location>
        <begin position="247"/>
        <end position="267"/>
    </location>
</feature>
<feature type="transmembrane region" description="Helical" evidence="1">
    <location>
        <begin position="152"/>
        <end position="175"/>
    </location>
</feature>
<dbReference type="RefSeq" id="WP_169452505.1">
    <property type="nucleotide sequence ID" value="NZ_CP051774.1"/>
</dbReference>
<evidence type="ECO:0000313" key="3">
    <source>
        <dbReference type="EMBL" id="QJE94284.1"/>
    </source>
</evidence>
<dbReference type="GO" id="GO:0000271">
    <property type="term" value="P:polysaccharide biosynthetic process"/>
    <property type="evidence" value="ECO:0007669"/>
    <property type="project" value="TreeGrafter"/>
</dbReference>
<dbReference type="Pfam" id="PF01757">
    <property type="entry name" value="Acyl_transf_3"/>
    <property type="match status" value="1"/>
</dbReference>
<feature type="transmembrane region" description="Helical" evidence="1">
    <location>
        <begin position="332"/>
        <end position="350"/>
    </location>
</feature>
<sequence>MGLLRITLAIAVVLAHLQLGRSYMISGGQSVKVFFMISGFYMAMILKQKYGFHRRGLSDFAKNRFLRLYPLYLFIFAASIMWYQICVVATAGATPEPLLLEFSKAVPVLNSAWVWLVNLGLVGTDIPSLAHWNPQEGLLWFTELAHAEADGIAWMGSAVLVGQSWSIGAEIWFYIVSPLFVFLPRLWLKIAVWAALGYLTFHMQENHPRVSHFFWPGLFSYFATGALLFEVYLALSLGERSARWGTAVRSLIHASPLIWVLALPLAGVSLPSWGEYLVAALTIPFLFAATQRNRVDRAVGELSYGIYLNHMLVISVAAVLFKKADLPDFSFVPFVVVASLVFAWATYRLIEKPIERLRSRIAAKATKPAIQGSLGSI</sequence>
<dbReference type="GO" id="GO:0016747">
    <property type="term" value="F:acyltransferase activity, transferring groups other than amino-acyl groups"/>
    <property type="evidence" value="ECO:0007669"/>
    <property type="project" value="InterPro"/>
</dbReference>
<feature type="transmembrane region" description="Helical" evidence="1">
    <location>
        <begin position="302"/>
        <end position="320"/>
    </location>
</feature>
<evidence type="ECO:0000313" key="4">
    <source>
        <dbReference type="Proteomes" id="UP000501812"/>
    </source>
</evidence>
<feature type="transmembrane region" description="Helical" evidence="1">
    <location>
        <begin position="71"/>
        <end position="93"/>
    </location>
</feature>
<dbReference type="Proteomes" id="UP000501812">
    <property type="component" value="Chromosome"/>
</dbReference>
<dbReference type="InterPro" id="IPR002656">
    <property type="entry name" value="Acyl_transf_3_dom"/>
</dbReference>
<keyword evidence="3" id="KW-0012">Acyltransferase</keyword>
<feature type="transmembrane region" description="Helical" evidence="1">
    <location>
        <begin position="182"/>
        <end position="201"/>
    </location>
</feature>
<keyword evidence="1" id="KW-1133">Transmembrane helix</keyword>
<keyword evidence="1" id="KW-0472">Membrane</keyword>
<keyword evidence="4" id="KW-1185">Reference proteome</keyword>
<dbReference type="AlphaFoldDB" id="A0A858RCF3"/>
<dbReference type="EMBL" id="CP051774">
    <property type="protein sequence ID" value="QJE94284.1"/>
    <property type="molecule type" value="Genomic_DNA"/>
</dbReference>